<dbReference type="Pfam" id="PF00534">
    <property type="entry name" value="Glycos_transf_1"/>
    <property type="match status" value="1"/>
</dbReference>
<dbReference type="SUPFAM" id="SSF53756">
    <property type="entry name" value="UDP-Glycosyltransferase/glycogen phosphorylase"/>
    <property type="match status" value="1"/>
</dbReference>
<evidence type="ECO:0000313" key="3">
    <source>
        <dbReference type="EMBL" id="OPB73438.1"/>
    </source>
</evidence>
<sequence length="379" mass="43547">MFHKNILIFGLKNYKMKIIQIIPNLGYGGAEKFCIELANELGKTNEVSLISLYEYDELTMLPKNLINENINLIFLNKKKGFDLKIIISLLLIILKKRPDIINTHLNALMYIAIPYLFFYRRVKIFHTVHNLADKEVGKFLQKVYNIFFNYLKIYPIAISHEVLKSIKKIYGNKHNYLINNGINKPAVSLNLERVNEEIASYKLNDKTKVFLNVGRINKQKNQESLLRVFAEHKQHLLLIIGNADINNIDLKEKLLINKPDNVIFLDNKNNVGDYMSLVDFFILSSSYEGLPITLLEAMSLGSFVLSTPVGGIPDVIENKVNGLLSKGISDKEINDIILTSLDYSENEILTVKNNAEKTFLNKFTMKICSEEYFQLYSLV</sequence>
<proteinExistence type="predicted"/>
<dbReference type="Pfam" id="PF13439">
    <property type="entry name" value="Glyco_transf_4"/>
    <property type="match status" value="1"/>
</dbReference>
<dbReference type="Proteomes" id="UP000190016">
    <property type="component" value="Unassembled WGS sequence"/>
</dbReference>
<organism evidence="3 6">
    <name type="scientific">Elizabethkingia ursingii</name>
    <dbReference type="NCBI Taxonomy" id="1756150"/>
    <lineage>
        <taxon>Bacteria</taxon>
        <taxon>Pseudomonadati</taxon>
        <taxon>Bacteroidota</taxon>
        <taxon>Flavobacteriia</taxon>
        <taxon>Flavobacteriales</taxon>
        <taxon>Weeksellaceae</taxon>
        <taxon>Elizabethkingia</taxon>
    </lineage>
</organism>
<dbReference type="Gene3D" id="3.40.50.2000">
    <property type="entry name" value="Glycogen Phosphorylase B"/>
    <property type="match status" value="2"/>
</dbReference>
<gene>
    <name evidence="3" type="ORF">BAY32_10315</name>
    <name evidence="4" type="ORF">BB021_10605</name>
</gene>
<name>A0AAJ3NAC6_9FLAO</name>
<evidence type="ECO:0000313" key="6">
    <source>
        <dbReference type="Proteomes" id="UP000190816"/>
    </source>
</evidence>
<accession>A0AAJ3NAC6</accession>
<evidence type="ECO:0000259" key="2">
    <source>
        <dbReference type="Pfam" id="PF13439"/>
    </source>
</evidence>
<dbReference type="InterPro" id="IPR028098">
    <property type="entry name" value="Glyco_trans_4-like_N"/>
</dbReference>
<comment type="caution">
    <text evidence="3">The sequence shown here is derived from an EMBL/GenBank/DDBJ whole genome shotgun (WGS) entry which is preliminary data.</text>
</comment>
<feature type="domain" description="Glycosyltransferase subfamily 4-like N-terminal" evidence="2">
    <location>
        <begin position="27"/>
        <end position="183"/>
    </location>
</feature>
<dbReference type="EMBL" id="MBDS01000017">
    <property type="protein sequence ID" value="OPB86956.1"/>
    <property type="molecule type" value="Genomic_DNA"/>
</dbReference>
<dbReference type="Proteomes" id="UP000190816">
    <property type="component" value="Unassembled WGS sequence"/>
</dbReference>
<dbReference type="InterPro" id="IPR001296">
    <property type="entry name" value="Glyco_trans_1"/>
</dbReference>
<dbReference type="PANTHER" id="PTHR12526">
    <property type="entry name" value="GLYCOSYLTRANSFERASE"/>
    <property type="match status" value="1"/>
</dbReference>
<dbReference type="GO" id="GO:0016757">
    <property type="term" value="F:glycosyltransferase activity"/>
    <property type="evidence" value="ECO:0007669"/>
    <property type="project" value="InterPro"/>
</dbReference>
<feature type="domain" description="Glycosyl transferase family 1" evidence="1">
    <location>
        <begin position="196"/>
        <end position="343"/>
    </location>
</feature>
<evidence type="ECO:0008006" key="7">
    <source>
        <dbReference type="Google" id="ProtNLM"/>
    </source>
</evidence>
<dbReference type="KEGG" id="ego:BBD34_05905"/>
<protein>
    <recommendedName>
        <fullName evidence="7">Glycosyltransferase</fullName>
    </recommendedName>
</protein>
<evidence type="ECO:0000259" key="1">
    <source>
        <dbReference type="Pfam" id="PF00534"/>
    </source>
</evidence>
<dbReference type="AlphaFoldDB" id="A0AAJ3NAC6"/>
<dbReference type="EMBL" id="MAIC01000016">
    <property type="protein sequence ID" value="OPB73438.1"/>
    <property type="molecule type" value="Genomic_DNA"/>
</dbReference>
<reference evidence="4 5" key="2">
    <citation type="submission" date="2016-07" db="EMBL/GenBank/DDBJ databases">
        <title>Revisiting the Taxonomy of the Elizabethkingia Genus based on Whole-Genome Sequencing, Optical Mapping, and MALDI-TOF.</title>
        <authorList>
            <person name="Nicholson A.C."/>
        </authorList>
    </citation>
    <scope>NUCLEOTIDE SEQUENCE [LARGE SCALE GENOMIC DNA]</scope>
    <source>
        <strain evidence="4 5">C1558</strain>
    </source>
</reference>
<keyword evidence="5" id="KW-1185">Reference proteome</keyword>
<evidence type="ECO:0000313" key="5">
    <source>
        <dbReference type="Proteomes" id="UP000190016"/>
    </source>
</evidence>
<evidence type="ECO:0000313" key="4">
    <source>
        <dbReference type="EMBL" id="OPB86956.1"/>
    </source>
</evidence>
<reference evidence="3 6" key="1">
    <citation type="submission" date="2016-06" db="EMBL/GenBank/DDBJ databases">
        <authorList>
            <person name="Nicholson A.C."/>
        </authorList>
    </citation>
    <scope>NUCLEOTIDE SEQUENCE [LARGE SCALE GENOMIC DNA]</scope>
    <source>
        <strain evidence="3 6">G4123</strain>
    </source>
</reference>
<dbReference type="PANTHER" id="PTHR12526:SF630">
    <property type="entry name" value="GLYCOSYLTRANSFERASE"/>
    <property type="match status" value="1"/>
</dbReference>